<feature type="region of interest" description="Disordered" evidence="3">
    <location>
        <begin position="1"/>
        <end position="24"/>
    </location>
</feature>
<dbReference type="InterPro" id="IPR050693">
    <property type="entry name" value="Hsp70_NEF-Inhibitors"/>
</dbReference>
<evidence type="ECO:0000256" key="2">
    <source>
        <dbReference type="ARBA" id="ARBA00022737"/>
    </source>
</evidence>
<dbReference type="AlphaFoldDB" id="A0A6A4H6A7"/>
<dbReference type="InterPro" id="IPR011989">
    <property type="entry name" value="ARM-like"/>
</dbReference>
<evidence type="ECO:0000256" key="3">
    <source>
        <dbReference type="SAM" id="MobiDB-lite"/>
    </source>
</evidence>
<dbReference type="GO" id="GO:0005783">
    <property type="term" value="C:endoplasmic reticulum"/>
    <property type="evidence" value="ECO:0007669"/>
    <property type="project" value="TreeGrafter"/>
</dbReference>
<evidence type="ECO:0000313" key="6">
    <source>
        <dbReference type="Proteomes" id="UP000799118"/>
    </source>
</evidence>
<comment type="similarity">
    <text evidence="1">Belongs to the FES1 family.</text>
</comment>
<evidence type="ECO:0000313" key="5">
    <source>
        <dbReference type="EMBL" id="KAE9393258.1"/>
    </source>
</evidence>
<dbReference type="Gene3D" id="1.25.10.10">
    <property type="entry name" value="Leucine-rich Repeat Variant"/>
    <property type="match status" value="1"/>
</dbReference>
<feature type="compositionally biased region" description="Low complexity" evidence="3">
    <location>
        <begin position="193"/>
        <end position="212"/>
    </location>
</feature>
<protein>
    <recommendedName>
        <fullName evidence="4">Nucleotide exchange factor Fes1 domain-containing protein</fullName>
    </recommendedName>
</protein>
<reference evidence="5" key="1">
    <citation type="journal article" date="2019" name="Environ. Microbiol.">
        <title>Fungal ecological strategies reflected in gene transcription - a case study of two litter decomposers.</title>
        <authorList>
            <person name="Barbi F."/>
            <person name="Kohler A."/>
            <person name="Barry K."/>
            <person name="Baskaran P."/>
            <person name="Daum C."/>
            <person name="Fauchery L."/>
            <person name="Ihrmark K."/>
            <person name="Kuo A."/>
            <person name="LaButti K."/>
            <person name="Lipzen A."/>
            <person name="Morin E."/>
            <person name="Grigoriev I.V."/>
            <person name="Henrissat B."/>
            <person name="Lindahl B."/>
            <person name="Martin F."/>
        </authorList>
    </citation>
    <scope>NUCLEOTIDE SEQUENCE</scope>
    <source>
        <strain evidence="5">JB14</strain>
    </source>
</reference>
<dbReference type="SUPFAM" id="SSF48371">
    <property type="entry name" value="ARM repeat"/>
    <property type="match status" value="1"/>
</dbReference>
<proteinExistence type="inferred from homology"/>
<dbReference type="PANTHER" id="PTHR19316">
    <property type="entry name" value="PROTEIN FOLDING REGULATOR"/>
    <property type="match status" value="1"/>
</dbReference>
<dbReference type="EMBL" id="ML769577">
    <property type="protein sequence ID" value="KAE9393258.1"/>
    <property type="molecule type" value="Genomic_DNA"/>
</dbReference>
<dbReference type="InterPro" id="IPR016024">
    <property type="entry name" value="ARM-type_fold"/>
</dbReference>
<keyword evidence="6" id="KW-1185">Reference proteome</keyword>
<dbReference type="GO" id="GO:0000774">
    <property type="term" value="F:adenyl-nucleotide exchange factor activity"/>
    <property type="evidence" value="ECO:0007669"/>
    <property type="project" value="TreeGrafter"/>
</dbReference>
<dbReference type="PANTHER" id="PTHR19316:SF18">
    <property type="entry name" value="HSP70-BINDING PROTEIN 1"/>
    <property type="match status" value="1"/>
</dbReference>
<accession>A0A6A4H6A7</accession>
<feature type="region of interest" description="Disordered" evidence="3">
    <location>
        <begin position="193"/>
        <end position="226"/>
    </location>
</feature>
<name>A0A6A4H6A7_9AGAR</name>
<evidence type="ECO:0000256" key="1">
    <source>
        <dbReference type="ARBA" id="ARBA00011045"/>
    </source>
</evidence>
<dbReference type="Pfam" id="PF08609">
    <property type="entry name" value="Fes1"/>
    <property type="match status" value="1"/>
</dbReference>
<keyword evidence="2" id="KW-0677">Repeat</keyword>
<dbReference type="InterPro" id="IPR013918">
    <property type="entry name" value="Nucleotide_exch_fac_Fes1"/>
</dbReference>
<dbReference type="OrthoDB" id="10250458at2759"/>
<evidence type="ECO:0000259" key="4">
    <source>
        <dbReference type="Pfam" id="PF08609"/>
    </source>
</evidence>
<feature type="compositionally biased region" description="Polar residues" evidence="3">
    <location>
        <begin position="1"/>
        <end position="12"/>
    </location>
</feature>
<gene>
    <name evidence="5" type="ORF">BT96DRAFT_1023114</name>
</gene>
<organism evidence="5 6">
    <name type="scientific">Gymnopus androsaceus JB14</name>
    <dbReference type="NCBI Taxonomy" id="1447944"/>
    <lineage>
        <taxon>Eukaryota</taxon>
        <taxon>Fungi</taxon>
        <taxon>Dikarya</taxon>
        <taxon>Basidiomycota</taxon>
        <taxon>Agaricomycotina</taxon>
        <taxon>Agaricomycetes</taxon>
        <taxon>Agaricomycetidae</taxon>
        <taxon>Agaricales</taxon>
        <taxon>Marasmiineae</taxon>
        <taxon>Omphalotaceae</taxon>
        <taxon>Gymnopus</taxon>
    </lineage>
</organism>
<dbReference type="Proteomes" id="UP000799118">
    <property type="component" value="Unassembled WGS sequence"/>
</dbReference>
<feature type="domain" description="Nucleotide exchange factor Fes1" evidence="4">
    <location>
        <begin position="2"/>
        <end position="68"/>
    </location>
</feature>
<sequence>MGIENSTPQDANANAPPPTRRSDLNPEIIDLLLGKSDAELMKEAMAIAVDANRSEDDRIDALDNLEMILKNSTVGAFTRSSNSGPDSVKAHAVWVIGTALQNNPAAQDAYLKLAPLPTLTSFLSPSSGNSAASSQQIRSKVIYALSGLLKHNAPALAQLDSDGWSRLCQALQDPNIAVRRKTAFLLNSLLTPNETTTSSSSSSSDNLHTPDSQQNQGPIHPNSHAAHLFQPGRASTSALTLEAMTKHNILGTLIDGLTNPLPYGEDGDQEEVDPDFEEKGVALLRTYVIVCNGTLEQDQKDRVREWIGKEKMKDSSGLAERWSMSGGELDELVQRVKS</sequence>